<dbReference type="EC" id="2.7.7.48" evidence="1"/>
<reference evidence="4" key="1">
    <citation type="submission" date="2023-11" db="EMBL/GenBank/DDBJ databases">
        <authorList>
            <person name="Alioto T."/>
            <person name="Alioto T."/>
            <person name="Gomez Garrido J."/>
        </authorList>
    </citation>
    <scope>NUCLEOTIDE SEQUENCE</scope>
</reference>
<dbReference type="GO" id="GO:0031380">
    <property type="term" value="C:nuclear RNA-directed RNA polymerase complex"/>
    <property type="evidence" value="ECO:0007669"/>
    <property type="project" value="TreeGrafter"/>
</dbReference>
<organism evidence="4 5">
    <name type="scientific">Lecanosticta acicola</name>
    <dbReference type="NCBI Taxonomy" id="111012"/>
    <lineage>
        <taxon>Eukaryota</taxon>
        <taxon>Fungi</taxon>
        <taxon>Dikarya</taxon>
        <taxon>Ascomycota</taxon>
        <taxon>Pezizomycotina</taxon>
        <taxon>Dothideomycetes</taxon>
        <taxon>Dothideomycetidae</taxon>
        <taxon>Mycosphaerellales</taxon>
        <taxon>Mycosphaerellaceae</taxon>
        <taxon>Lecanosticta</taxon>
    </lineage>
</organism>
<dbReference type="Pfam" id="PF05183">
    <property type="entry name" value="RdRP"/>
    <property type="match status" value="1"/>
</dbReference>
<accession>A0AAI9E6Y0</accession>
<keyword evidence="1 4" id="KW-0696">RNA-directed RNA polymerase</keyword>
<dbReference type="InterPro" id="IPR057596">
    <property type="entry name" value="RDRP_core"/>
</dbReference>
<dbReference type="GO" id="GO:0003723">
    <property type="term" value="F:RNA binding"/>
    <property type="evidence" value="ECO:0007669"/>
    <property type="project" value="UniProtKB-KW"/>
</dbReference>
<evidence type="ECO:0000259" key="3">
    <source>
        <dbReference type="Pfam" id="PF05183"/>
    </source>
</evidence>
<feature type="compositionally biased region" description="Polar residues" evidence="2">
    <location>
        <begin position="359"/>
        <end position="373"/>
    </location>
</feature>
<feature type="region of interest" description="Disordered" evidence="2">
    <location>
        <begin position="128"/>
        <end position="174"/>
    </location>
</feature>
<evidence type="ECO:0000256" key="2">
    <source>
        <dbReference type="SAM" id="MobiDB-lite"/>
    </source>
</evidence>
<feature type="region of interest" description="Disordered" evidence="2">
    <location>
        <begin position="1298"/>
        <end position="1337"/>
    </location>
</feature>
<protein>
    <recommendedName>
        <fullName evidence="1">RNA-dependent RNA polymerase</fullName>
        <ecNumber evidence="1">2.7.7.48</ecNumber>
    </recommendedName>
</protein>
<dbReference type="GO" id="GO:0003968">
    <property type="term" value="F:RNA-directed RNA polymerase activity"/>
    <property type="evidence" value="ECO:0007669"/>
    <property type="project" value="UniProtKB-KW"/>
</dbReference>
<evidence type="ECO:0000256" key="1">
    <source>
        <dbReference type="RuleBase" id="RU363098"/>
    </source>
</evidence>
<feature type="region of interest" description="Disordered" evidence="2">
    <location>
        <begin position="358"/>
        <end position="379"/>
    </location>
</feature>
<feature type="region of interest" description="Disordered" evidence="2">
    <location>
        <begin position="218"/>
        <end position="249"/>
    </location>
</feature>
<dbReference type="EMBL" id="CAVMBE010000003">
    <property type="protein sequence ID" value="CAK3798102.1"/>
    <property type="molecule type" value="Genomic_DNA"/>
</dbReference>
<feature type="compositionally biased region" description="Acidic residues" evidence="2">
    <location>
        <begin position="1308"/>
        <end position="1325"/>
    </location>
</feature>
<keyword evidence="1" id="KW-0694">RNA-binding</keyword>
<keyword evidence="5" id="KW-1185">Reference proteome</keyword>
<evidence type="ECO:0000313" key="5">
    <source>
        <dbReference type="Proteomes" id="UP001296104"/>
    </source>
</evidence>
<feature type="compositionally biased region" description="Basic and acidic residues" evidence="2">
    <location>
        <begin position="1326"/>
        <end position="1337"/>
    </location>
</feature>
<proteinExistence type="inferred from homology"/>
<dbReference type="InterPro" id="IPR007855">
    <property type="entry name" value="RDRP"/>
</dbReference>
<dbReference type="Proteomes" id="UP001296104">
    <property type="component" value="Unassembled WGS sequence"/>
</dbReference>
<feature type="domain" description="RDRP core" evidence="3">
    <location>
        <begin position="477"/>
        <end position="1127"/>
    </location>
</feature>
<keyword evidence="1" id="KW-0548">Nucleotidyltransferase</keyword>
<sequence>MARKRKSSELEPKASATIMAVRNSEALTRDLDILCQKADINLSYKARESPATLDKYNIKRRVCKNYEFLWWRNRPALAAAEEDYLQTLTDAPLGTYYSQGRRIELLLEKLKAPAAATPKKAAKYLDKINEPEPDPTQVLPPSPGSPLLSRSNSTAARPHDAKKKTVTGVSRLSFPKAMHPATDLRSAFMTAKADASKPAAAANISFKSTTTATTSFNRSFQSSQGFPATQDTAATSFSEDVPPPKRESDYFSSLSTVGMEKLNALAEQTWPPTQKSHLMDETIRPNLTSDATWLSAPRDSQSTCYGESLAPTDWDDAFARLPPTSQDVEMTDGDIQEVPSYVPTGCQSHEVPKQVKANPLQTGSLSKTVQSPRSPCKPHTRIGRDFARLNLPETFSSVHFVLQWEVQRVLQTNIFSAEELGDKWKTRTLSGLYELLSEHRVRFTPGFDPDSSQDFEDVTLSAKLQWTESNNAPLFNLVLNGPKKETSCALQRRLGADRVLYVDLPVLEHPPTAHSGRHALDRFQRFCRTPQTFLGRRWICYFLQPKKGEREFHRLILIAESSHTSFIEALLWALPIFGNTHQMACKAYMRKELQLSRTIVALKLFPKDIAYDIADLTATSDADDRRFEDPMLGDQFYEKFDPKIVMNDGCNLMSIYIAAEYARIMKLDTIPSTLQMRVAGSKGIWSIIDEDPRSIHQRPEGPLIWISKSQIKVHKDPALDCDEHWLSANVVRPNMVPRESFLYNTFLPILEDRGVPRDVLYNVVRSQVNRDAEEFLTALAQGPLPLRQWMQAHMESGESKNRDAGIGTIGGFPITREEKMIRMIESGFDQRECTYLANEAMEMAKDTFDLKNKHFKPRLSQSLTLTGMADHTNSLPPGEGHVYLDKAFLDTATCKSLVMFDGMECLVARNPALGPSDIQKIRLVFKPQLARYKNMIVFSAKGMRPFAGKLQGGDYDGDTFWITWCEELVRPFKNAPAPWMPLRTPEHYGIVKDDKRLSDYIDNPLSIDQWCRFQSDMAVFRMSSSGTNMLGNVTLHIESLVYKYGTVAHRDVLELIPLHDYLVDADKQGYRYSSKAFHTFLKRAGIDEHPPVPKYWEITKAGKDVDKEKQHNSYKRRSSEEVHGNIIDDMFSTVVTPIFNETILRARNIVKPAGAYDPDLYRFYDQTMASVVEGSDIHKELKALENEKFRKLRDIWTGPRLGTRTEFRRQMRNEYDQMLPQNTENPAIKELLRRQGHAPSPWDLLKASCLAKFQHYGTKKGAMMFSVAGRELCILKANELDPEVHHMLQSHYHAMKLRKMKKPRPTDEYDSDNVENEANDDDVNDRDDRNNDEIGYY</sequence>
<evidence type="ECO:0000313" key="4">
    <source>
        <dbReference type="EMBL" id="CAK3798102.1"/>
    </source>
</evidence>
<dbReference type="PANTHER" id="PTHR23079:SF55">
    <property type="entry name" value="RNA-DIRECTED RNA POLYMERASE"/>
    <property type="match status" value="1"/>
</dbReference>
<dbReference type="GO" id="GO:0030422">
    <property type="term" value="P:siRNA processing"/>
    <property type="evidence" value="ECO:0007669"/>
    <property type="project" value="TreeGrafter"/>
</dbReference>
<gene>
    <name evidence="4" type="ORF">LECACI_7A000816</name>
</gene>
<keyword evidence="1" id="KW-0808">Transferase</keyword>
<comment type="caution">
    <text evidence="4">The sequence shown here is derived from an EMBL/GenBank/DDBJ whole genome shotgun (WGS) entry which is preliminary data.</text>
</comment>
<feature type="compositionally biased region" description="Polar residues" evidence="2">
    <location>
        <begin position="221"/>
        <end position="238"/>
    </location>
</feature>
<comment type="similarity">
    <text evidence="1">Belongs to the RdRP family.</text>
</comment>
<dbReference type="PANTHER" id="PTHR23079">
    <property type="entry name" value="RNA-DEPENDENT RNA POLYMERASE"/>
    <property type="match status" value="1"/>
</dbReference>
<comment type="catalytic activity">
    <reaction evidence="1">
        <text>RNA(n) + a ribonucleoside 5'-triphosphate = RNA(n+1) + diphosphate</text>
        <dbReference type="Rhea" id="RHEA:21248"/>
        <dbReference type="Rhea" id="RHEA-COMP:14527"/>
        <dbReference type="Rhea" id="RHEA-COMP:17342"/>
        <dbReference type="ChEBI" id="CHEBI:33019"/>
        <dbReference type="ChEBI" id="CHEBI:61557"/>
        <dbReference type="ChEBI" id="CHEBI:140395"/>
        <dbReference type="EC" id="2.7.7.48"/>
    </reaction>
</comment>
<name>A0AAI9E6Y0_9PEZI</name>